<organism evidence="1 2">
    <name type="scientific">Araneus ventricosus</name>
    <name type="common">Orbweaver spider</name>
    <name type="synonym">Epeira ventricosa</name>
    <dbReference type="NCBI Taxonomy" id="182803"/>
    <lineage>
        <taxon>Eukaryota</taxon>
        <taxon>Metazoa</taxon>
        <taxon>Ecdysozoa</taxon>
        <taxon>Arthropoda</taxon>
        <taxon>Chelicerata</taxon>
        <taxon>Arachnida</taxon>
        <taxon>Araneae</taxon>
        <taxon>Araneomorphae</taxon>
        <taxon>Entelegynae</taxon>
        <taxon>Araneoidea</taxon>
        <taxon>Araneidae</taxon>
        <taxon>Araneus</taxon>
    </lineage>
</organism>
<reference evidence="1 2" key="1">
    <citation type="journal article" date="2019" name="Sci. Rep.">
        <title>Orb-weaving spider Araneus ventricosus genome elucidates the spidroin gene catalogue.</title>
        <authorList>
            <person name="Kono N."/>
            <person name="Nakamura H."/>
            <person name="Ohtoshi R."/>
            <person name="Moran D.A.P."/>
            <person name="Shinohara A."/>
            <person name="Yoshida Y."/>
            <person name="Fujiwara M."/>
            <person name="Mori M."/>
            <person name="Tomita M."/>
            <person name="Arakawa K."/>
        </authorList>
    </citation>
    <scope>NUCLEOTIDE SEQUENCE [LARGE SCALE GENOMIC DNA]</scope>
</reference>
<dbReference type="Proteomes" id="UP000499080">
    <property type="component" value="Unassembled WGS sequence"/>
</dbReference>
<feature type="non-terminal residue" evidence="1">
    <location>
        <position position="1"/>
    </location>
</feature>
<protein>
    <submittedName>
        <fullName evidence="1">Uncharacterized protein</fullName>
    </submittedName>
</protein>
<proteinExistence type="predicted"/>
<keyword evidence="2" id="KW-1185">Reference proteome</keyword>
<evidence type="ECO:0000313" key="2">
    <source>
        <dbReference type="Proteomes" id="UP000499080"/>
    </source>
</evidence>
<sequence length="41" mass="4945">DRIDRFVLHHHALDKLWKLKFLLTAEGKMLNLLKSRKTVKM</sequence>
<evidence type="ECO:0000313" key="1">
    <source>
        <dbReference type="EMBL" id="GBO34597.1"/>
    </source>
</evidence>
<gene>
    <name evidence="1" type="ORF">AVEN_80467_1</name>
</gene>
<dbReference type="AlphaFoldDB" id="A0A4Y2WEV3"/>
<accession>A0A4Y2WEV3</accession>
<dbReference type="EMBL" id="BGPR01058440">
    <property type="protein sequence ID" value="GBO34597.1"/>
    <property type="molecule type" value="Genomic_DNA"/>
</dbReference>
<name>A0A4Y2WEV3_ARAVE</name>
<comment type="caution">
    <text evidence="1">The sequence shown here is derived from an EMBL/GenBank/DDBJ whole genome shotgun (WGS) entry which is preliminary data.</text>
</comment>